<evidence type="ECO:0000256" key="2">
    <source>
        <dbReference type="ARBA" id="ARBA00035112"/>
    </source>
</evidence>
<protein>
    <recommendedName>
        <fullName evidence="7">Tat pathway signal sequence</fullName>
    </recommendedName>
</protein>
<comment type="similarity">
    <text evidence="2">Belongs to the ustYa family.</text>
</comment>
<feature type="transmembrane region" description="Helical" evidence="4">
    <location>
        <begin position="65"/>
        <end position="86"/>
    </location>
</feature>
<proteinExistence type="inferred from homology"/>
<sequence>MAPFCDRDRSPTKKVPVLGDMDMMSYSLHRASSDLEEAKYKGVEHDEHPSPNCSEAKSPSQKRTALHVVQIMALFAIALVLGFVIGEAKTPQPQWKGGLLCKVLSTYSNLSDTDHVTVGFTVPAGTVHTAFYHNLTFTQRPDAVAEQAWSDLIPVGRGFVLHPELAPAVSALTIFHQLHCLVCYLHLSILSPFPFTTIQNSHPLIQHAILAAYYAATEAADPALRPAFKADADDPLLNNTGILMEPSHVRHCFDYLRQTIMCAADTNLEVLDRDTRATDGWGQERVCRDYQSVFDWADKWADPLGRSRGVVS</sequence>
<evidence type="ECO:0000256" key="3">
    <source>
        <dbReference type="SAM" id="MobiDB-lite"/>
    </source>
</evidence>
<dbReference type="Pfam" id="PF11807">
    <property type="entry name" value="UstYa"/>
    <property type="match status" value="1"/>
</dbReference>
<dbReference type="GO" id="GO:0043386">
    <property type="term" value="P:mycotoxin biosynthetic process"/>
    <property type="evidence" value="ECO:0007669"/>
    <property type="project" value="InterPro"/>
</dbReference>
<dbReference type="PANTHER" id="PTHR33365:SF4">
    <property type="entry name" value="CYCLOCHLOROTINE BIOSYNTHESIS PROTEIN O"/>
    <property type="match status" value="1"/>
</dbReference>
<evidence type="ECO:0000313" key="5">
    <source>
        <dbReference type="EMBL" id="CEL04197.1"/>
    </source>
</evidence>
<keyword evidence="4" id="KW-0472">Membrane</keyword>
<evidence type="ECO:0000256" key="4">
    <source>
        <dbReference type="SAM" id="Phobius"/>
    </source>
</evidence>
<dbReference type="OMA" id="PRICRDY"/>
<keyword evidence="4" id="KW-1133">Transmembrane helix</keyword>
<accession>A0A0U4Z3G4</accession>
<keyword evidence="6" id="KW-1185">Reference proteome</keyword>
<feature type="region of interest" description="Disordered" evidence="3">
    <location>
        <begin position="40"/>
        <end position="59"/>
    </location>
</feature>
<dbReference type="EMBL" id="CDMC01000004">
    <property type="protein sequence ID" value="CEL04197.1"/>
    <property type="molecule type" value="Genomic_DNA"/>
</dbReference>
<name>A0A0U4Z3G4_ASPCI</name>
<evidence type="ECO:0000256" key="1">
    <source>
        <dbReference type="ARBA" id="ARBA00004685"/>
    </source>
</evidence>
<evidence type="ECO:0008006" key="7">
    <source>
        <dbReference type="Google" id="ProtNLM"/>
    </source>
</evidence>
<dbReference type="STRING" id="454130.A0A0U4Z3G4"/>
<feature type="compositionally biased region" description="Basic and acidic residues" evidence="3">
    <location>
        <begin position="40"/>
        <end position="49"/>
    </location>
</feature>
<reference evidence="6" key="1">
    <citation type="journal article" date="2016" name="Genome Announc.">
        <title>Draft genome sequences of fungus Aspergillus calidoustus.</title>
        <authorList>
            <person name="Horn F."/>
            <person name="Linde J."/>
            <person name="Mattern D.J."/>
            <person name="Walther G."/>
            <person name="Guthke R."/>
            <person name="Scherlach K."/>
            <person name="Martin K."/>
            <person name="Brakhage A.A."/>
            <person name="Petzke L."/>
            <person name="Valiante V."/>
        </authorList>
    </citation>
    <scope>NUCLEOTIDE SEQUENCE [LARGE SCALE GENOMIC DNA]</scope>
    <source>
        <strain evidence="6">SF006504</strain>
    </source>
</reference>
<dbReference type="AlphaFoldDB" id="A0A0U4Z3G4"/>
<organism evidence="5 6">
    <name type="scientific">Aspergillus calidoustus</name>
    <dbReference type="NCBI Taxonomy" id="454130"/>
    <lineage>
        <taxon>Eukaryota</taxon>
        <taxon>Fungi</taxon>
        <taxon>Dikarya</taxon>
        <taxon>Ascomycota</taxon>
        <taxon>Pezizomycotina</taxon>
        <taxon>Eurotiomycetes</taxon>
        <taxon>Eurotiomycetidae</taxon>
        <taxon>Eurotiales</taxon>
        <taxon>Aspergillaceae</taxon>
        <taxon>Aspergillus</taxon>
        <taxon>Aspergillus subgen. Nidulantes</taxon>
    </lineage>
</organism>
<dbReference type="Proteomes" id="UP000054771">
    <property type="component" value="Unassembled WGS sequence"/>
</dbReference>
<keyword evidence="4" id="KW-0812">Transmembrane</keyword>
<dbReference type="OrthoDB" id="3687641at2759"/>
<gene>
    <name evidence="5" type="ORF">ASPCAL05328</name>
</gene>
<evidence type="ECO:0000313" key="6">
    <source>
        <dbReference type="Proteomes" id="UP000054771"/>
    </source>
</evidence>
<comment type="pathway">
    <text evidence="1">Mycotoxin biosynthesis.</text>
</comment>
<dbReference type="InterPro" id="IPR021765">
    <property type="entry name" value="UstYa-like"/>
</dbReference>
<dbReference type="PANTHER" id="PTHR33365">
    <property type="entry name" value="YALI0B05434P"/>
    <property type="match status" value="1"/>
</dbReference>